<dbReference type="VEuPathDB" id="VectorBase:AGAMI1_014899"/>
<reference evidence="1" key="1">
    <citation type="submission" date="2015-03" db="EMBL/GenBank/DDBJ databases">
        <title>Long non-coding RNA discovery across the genus Anopheles reveals conserved secondary structures within and beyond the Gambiae complex.</title>
        <authorList>
            <person name="Jenkins A."/>
            <person name="Waterhouse R."/>
            <person name="Muskavitch M."/>
        </authorList>
    </citation>
    <scope>NUCLEOTIDE SEQUENCE</scope>
    <source>
        <tissue evidence="1">Whole body</tissue>
    </source>
</reference>
<sequence length="164" mass="19193">MAVKFWKKVSNAMKLEQNSTFFWTDSMVVLHWLKSPSYTYVANRVALVLEECGNHQWLHVKGSENPADIVSRGTLPEDLLEKAEWFHGPQWLHSTDVYNFWENADHLNLLAADVPKRRKVVLTVVKAEQHPILDRFSEYWKMLRITACMRIATRGEKKGKFHNL</sequence>
<protein>
    <submittedName>
        <fullName evidence="1">Uncharacterized protein</fullName>
    </submittedName>
</protein>
<dbReference type="AlphaFoldDB" id="A0A0E4G8U7"/>
<name>A0A0E4G8U7_ANOGA</name>
<dbReference type="PANTHER" id="PTHR47331">
    <property type="entry name" value="PHD-TYPE DOMAIN-CONTAINING PROTEIN"/>
    <property type="match status" value="1"/>
</dbReference>
<accession>A0A0E4G8U7</accession>
<organism evidence="1">
    <name type="scientific">Anopheles gambiae</name>
    <name type="common">African malaria mosquito</name>
    <dbReference type="NCBI Taxonomy" id="7165"/>
    <lineage>
        <taxon>Eukaryota</taxon>
        <taxon>Metazoa</taxon>
        <taxon>Ecdysozoa</taxon>
        <taxon>Arthropoda</taxon>
        <taxon>Hexapoda</taxon>
        <taxon>Insecta</taxon>
        <taxon>Pterygota</taxon>
        <taxon>Neoptera</taxon>
        <taxon>Endopterygota</taxon>
        <taxon>Diptera</taxon>
        <taxon>Nematocera</taxon>
        <taxon>Culicoidea</taxon>
        <taxon>Culicidae</taxon>
        <taxon>Anophelinae</taxon>
        <taxon>Anopheles</taxon>
    </lineage>
</organism>
<proteinExistence type="predicted"/>
<evidence type="ECO:0000313" key="1">
    <source>
        <dbReference type="EMBL" id="CFW94527.1"/>
    </source>
</evidence>
<dbReference type="EMBL" id="HACL01000233">
    <property type="protein sequence ID" value="CFW94527.1"/>
    <property type="molecule type" value="Transcribed_RNA"/>
</dbReference>